<accession>A0A5N5D4U7</accession>
<dbReference type="PANTHER" id="PTHR40619">
    <property type="entry name" value="FUNGAL STAND N-TERMINAL GOODBYE DOMAIN-CONTAINING PROTEIN"/>
    <property type="match status" value="1"/>
</dbReference>
<dbReference type="AlphaFoldDB" id="A0A5N5D4U7"/>
<protein>
    <submittedName>
        <fullName evidence="1">Uncharacterized protein</fullName>
    </submittedName>
</protein>
<reference evidence="1 2" key="1">
    <citation type="journal article" date="2019" name="Sci. Rep.">
        <title>A multi-omics analysis of the grapevine pathogen Lasiodiplodia theobromae reveals that temperature affects the expression of virulence- and pathogenicity-related genes.</title>
        <authorList>
            <person name="Felix C."/>
            <person name="Meneses R."/>
            <person name="Goncalves M.F.M."/>
            <person name="Tilleman L."/>
            <person name="Duarte A.S."/>
            <person name="Jorrin-Novo J.V."/>
            <person name="Van de Peer Y."/>
            <person name="Deforce D."/>
            <person name="Van Nieuwerburgh F."/>
            <person name="Esteves A.C."/>
            <person name="Alves A."/>
        </authorList>
    </citation>
    <scope>NUCLEOTIDE SEQUENCE [LARGE SCALE GENOMIC DNA]</scope>
    <source>
        <strain evidence="1 2">LA-SOL3</strain>
    </source>
</reference>
<gene>
    <name evidence="1" type="ORF">DBV05_g8542</name>
</gene>
<organism evidence="1 2">
    <name type="scientific">Lasiodiplodia theobromae</name>
    <dbReference type="NCBI Taxonomy" id="45133"/>
    <lineage>
        <taxon>Eukaryota</taxon>
        <taxon>Fungi</taxon>
        <taxon>Dikarya</taxon>
        <taxon>Ascomycota</taxon>
        <taxon>Pezizomycotina</taxon>
        <taxon>Dothideomycetes</taxon>
        <taxon>Dothideomycetes incertae sedis</taxon>
        <taxon>Botryosphaeriales</taxon>
        <taxon>Botryosphaeriaceae</taxon>
        <taxon>Lasiodiplodia</taxon>
    </lineage>
</organism>
<dbReference type="EMBL" id="VCHE01000071">
    <property type="protein sequence ID" value="KAB2572773.1"/>
    <property type="molecule type" value="Genomic_DNA"/>
</dbReference>
<dbReference type="Proteomes" id="UP000325902">
    <property type="component" value="Unassembled WGS sequence"/>
</dbReference>
<comment type="caution">
    <text evidence="1">The sequence shown here is derived from an EMBL/GenBank/DDBJ whole genome shotgun (WGS) entry which is preliminary data.</text>
</comment>
<name>A0A5N5D4U7_9PEZI</name>
<keyword evidence="2" id="KW-1185">Reference proteome</keyword>
<dbReference type="OrthoDB" id="3730111at2759"/>
<evidence type="ECO:0000313" key="1">
    <source>
        <dbReference type="EMBL" id="KAB2572773.1"/>
    </source>
</evidence>
<dbReference type="PANTHER" id="PTHR40619:SF3">
    <property type="entry name" value="FUNGAL STAND N-TERMINAL GOODBYE DOMAIN-CONTAINING PROTEIN"/>
    <property type="match status" value="1"/>
</dbReference>
<sequence>MEWSINQEALRRILDIPELELIDNAFVVNKKAQLPPRQMAQAEQVVNTSLFREWMVSPLSARVLVQWDLPTPPRTIAGVSPLSAFCATMAKALQARGPRFLPLLWFCGRHVDAADADDSTCIGARHMLPSLVDQLLRQYEFDLRPLHHEVDLPALQASSSEGLMKLLDWLVRRLSRSTTVVFIIDGVVLFEREEFQAEALPALSSLLRLAADPSVPAAVKVLFASTPGTDVVRAAFEQDGLILDVGTLPRIADAPNEERMNREMGESEYVPM</sequence>
<evidence type="ECO:0000313" key="2">
    <source>
        <dbReference type="Proteomes" id="UP000325902"/>
    </source>
</evidence>
<proteinExistence type="predicted"/>